<proteinExistence type="predicted"/>
<protein>
    <recommendedName>
        <fullName evidence="3">DUF4177 domain-containing protein</fullName>
    </recommendedName>
</protein>
<name>A0ABT9URB4_9FIRM</name>
<evidence type="ECO:0000313" key="2">
    <source>
        <dbReference type="Proteomes" id="UP001228504"/>
    </source>
</evidence>
<keyword evidence="2" id="KW-1185">Reference proteome</keyword>
<accession>A0ABT9URB4</accession>
<dbReference type="EMBL" id="JAUSUF010000001">
    <property type="protein sequence ID" value="MDQ0148648.1"/>
    <property type="molecule type" value="Genomic_DNA"/>
</dbReference>
<comment type="caution">
    <text evidence="1">The sequence shown here is derived from an EMBL/GenBank/DDBJ whole genome shotgun (WGS) entry which is preliminary data.</text>
</comment>
<gene>
    <name evidence="1" type="ORF">J2S18_000565</name>
</gene>
<evidence type="ECO:0000313" key="1">
    <source>
        <dbReference type="EMBL" id="MDQ0148648.1"/>
    </source>
</evidence>
<organism evidence="1 2">
    <name type="scientific">Eubacterium multiforme</name>
    <dbReference type="NCBI Taxonomy" id="83339"/>
    <lineage>
        <taxon>Bacteria</taxon>
        <taxon>Bacillati</taxon>
        <taxon>Bacillota</taxon>
        <taxon>Clostridia</taxon>
        <taxon>Eubacteriales</taxon>
        <taxon>Eubacteriaceae</taxon>
        <taxon>Eubacterium</taxon>
    </lineage>
</organism>
<sequence>MYEYKFVKIPFEHFLNSKKDEGFDRCKKVIVDESKDGWRLKQVFIPANEKTGIFTAYCYEVIFERKIDL</sequence>
<reference evidence="1 2" key="1">
    <citation type="submission" date="2023-07" db="EMBL/GenBank/DDBJ databases">
        <title>Genomic Encyclopedia of Type Strains, Phase IV (KMG-IV): sequencing the most valuable type-strain genomes for metagenomic binning, comparative biology and taxonomic classification.</title>
        <authorList>
            <person name="Goeker M."/>
        </authorList>
    </citation>
    <scope>NUCLEOTIDE SEQUENCE [LARGE SCALE GENOMIC DNA]</scope>
    <source>
        <strain evidence="1 2">DSM 20694</strain>
    </source>
</reference>
<dbReference type="Proteomes" id="UP001228504">
    <property type="component" value="Unassembled WGS sequence"/>
</dbReference>
<dbReference type="InterPro" id="IPR025234">
    <property type="entry name" value="YjzH-like"/>
</dbReference>
<dbReference type="Pfam" id="PF13783">
    <property type="entry name" value="DUF4177"/>
    <property type="match status" value="1"/>
</dbReference>
<dbReference type="RefSeq" id="WP_307482929.1">
    <property type="nucleotide sequence ID" value="NZ_JAUSUF010000001.1"/>
</dbReference>
<evidence type="ECO:0008006" key="3">
    <source>
        <dbReference type="Google" id="ProtNLM"/>
    </source>
</evidence>